<dbReference type="Proteomes" id="UP001162480">
    <property type="component" value="Chromosome 2"/>
</dbReference>
<dbReference type="GO" id="GO:0031012">
    <property type="term" value="C:extracellular matrix"/>
    <property type="evidence" value="ECO:0007669"/>
    <property type="project" value="TreeGrafter"/>
</dbReference>
<name>A0AA36AML1_OCTVU</name>
<dbReference type="PANTHER" id="PTHR33395:SF22">
    <property type="entry name" value="REVERSE TRANSCRIPTASE DOMAIN-CONTAINING PROTEIN"/>
    <property type="match status" value="1"/>
</dbReference>
<organism evidence="1 2">
    <name type="scientific">Octopus vulgaris</name>
    <name type="common">Common octopus</name>
    <dbReference type="NCBI Taxonomy" id="6645"/>
    <lineage>
        <taxon>Eukaryota</taxon>
        <taxon>Metazoa</taxon>
        <taxon>Spiralia</taxon>
        <taxon>Lophotrochozoa</taxon>
        <taxon>Mollusca</taxon>
        <taxon>Cephalopoda</taxon>
        <taxon>Coleoidea</taxon>
        <taxon>Octopodiformes</taxon>
        <taxon>Octopoda</taxon>
        <taxon>Incirrata</taxon>
        <taxon>Octopodidae</taxon>
        <taxon>Octopus</taxon>
    </lineage>
</organism>
<sequence>MPKLCRYDYHQANWETINNQLQIIDWDLYLTGPDKHKKFLNKIEEICAKNILLKKTKSTKKPVPRERKILMRKRSRLRNKTSKLTSKHELQKVLDQIYRLEDNLKQHYDEERNNAEKRAIENIKKNPKCFYSFANKYSNTKSTIGPLQRQNGDVVNNPIEMAEMLGQQYESVFSITVLQPIFIDSFIVCEILFQTAANIFYIIVQ</sequence>
<dbReference type="GO" id="GO:0007508">
    <property type="term" value="P:larval heart development"/>
    <property type="evidence" value="ECO:0007669"/>
    <property type="project" value="TreeGrafter"/>
</dbReference>
<protein>
    <submittedName>
        <fullName evidence="1">Uncharacterized protein</fullName>
    </submittedName>
</protein>
<reference evidence="1" key="1">
    <citation type="submission" date="2023-08" db="EMBL/GenBank/DDBJ databases">
        <authorList>
            <person name="Alioto T."/>
            <person name="Alioto T."/>
            <person name="Gomez Garrido J."/>
        </authorList>
    </citation>
    <scope>NUCLEOTIDE SEQUENCE</scope>
</reference>
<gene>
    <name evidence="1" type="ORF">OCTVUL_1B031413</name>
</gene>
<dbReference type="PANTHER" id="PTHR33395">
    <property type="entry name" value="TRANSCRIPTASE, PUTATIVE-RELATED-RELATED"/>
    <property type="match status" value="1"/>
</dbReference>
<dbReference type="EMBL" id="OX597815">
    <property type="protein sequence ID" value="CAI9717807.1"/>
    <property type="molecule type" value="Genomic_DNA"/>
</dbReference>
<evidence type="ECO:0000313" key="1">
    <source>
        <dbReference type="EMBL" id="CAI9717807.1"/>
    </source>
</evidence>
<accession>A0AA36AML1</accession>
<keyword evidence="2" id="KW-1185">Reference proteome</keyword>
<evidence type="ECO:0000313" key="2">
    <source>
        <dbReference type="Proteomes" id="UP001162480"/>
    </source>
</evidence>
<dbReference type="AlphaFoldDB" id="A0AA36AML1"/>
<dbReference type="GO" id="GO:0061343">
    <property type="term" value="P:cell adhesion involved in heart morphogenesis"/>
    <property type="evidence" value="ECO:0007669"/>
    <property type="project" value="TreeGrafter"/>
</dbReference>
<proteinExistence type="predicted"/>